<evidence type="ECO:0000256" key="1">
    <source>
        <dbReference type="ARBA" id="ARBA00004370"/>
    </source>
</evidence>
<keyword evidence="4 6" id="KW-0472">Membrane</keyword>
<comment type="subcellular location">
    <subcellularLocation>
        <location evidence="1">Membrane</location>
    </subcellularLocation>
</comment>
<dbReference type="Proteomes" id="UP000232149">
    <property type="component" value="Unassembled WGS sequence"/>
</dbReference>
<dbReference type="GO" id="GO:0005506">
    <property type="term" value="F:iron ion binding"/>
    <property type="evidence" value="ECO:0007669"/>
    <property type="project" value="InterPro"/>
</dbReference>
<proteinExistence type="predicted"/>
<evidence type="ECO:0000256" key="3">
    <source>
        <dbReference type="ARBA" id="ARBA00022989"/>
    </source>
</evidence>
<feature type="transmembrane region" description="Helical" evidence="6">
    <location>
        <begin position="102"/>
        <end position="120"/>
    </location>
</feature>
<name>A0A2M9YKE9_9LEPT</name>
<organism evidence="8 11">
    <name type="scientific">Leptospira adleri</name>
    <dbReference type="NCBI Taxonomy" id="2023186"/>
    <lineage>
        <taxon>Bacteria</taxon>
        <taxon>Pseudomonadati</taxon>
        <taxon>Spirochaetota</taxon>
        <taxon>Spirochaetia</taxon>
        <taxon>Leptospirales</taxon>
        <taxon>Leptospiraceae</taxon>
        <taxon>Leptospira</taxon>
    </lineage>
</organism>
<evidence type="ECO:0000313" key="8">
    <source>
        <dbReference type="EMBL" id="PJZ52011.1"/>
    </source>
</evidence>
<dbReference type="Pfam" id="PF04116">
    <property type="entry name" value="FA_hydroxylase"/>
    <property type="match status" value="1"/>
</dbReference>
<gene>
    <name evidence="9" type="ORF">CH376_15595</name>
    <name evidence="8" type="ORF">CH380_17430</name>
</gene>
<evidence type="ECO:0000256" key="2">
    <source>
        <dbReference type="ARBA" id="ARBA00022692"/>
    </source>
</evidence>
<feature type="transmembrane region" description="Helical" evidence="6">
    <location>
        <begin position="62"/>
        <end position="82"/>
    </location>
</feature>
<evidence type="ECO:0000256" key="4">
    <source>
        <dbReference type="ARBA" id="ARBA00023136"/>
    </source>
</evidence>
<dbReference type="PANTHER" id="PTHR11863">
    <property type="entry name" value="STEROL DESATURASE"/>
    <property type="match status" value="1"/>
</dbReference>
<dbReference type="EMBL" id="NPDV01000017">
    <property type="protein sequence ID" value="PJZ52011.1"/>
    <property type="molecule type" value="Genomic_DNA"/>
</dbReference>
<feature type="transmembrane region" description="Helical" evidence="6">
    <location>
        <begin position="12"/>
        <end position="41"/>
    </location>
</feature>
<evidence type="ECO:0000256" key="5">
    <source>
        <dbReference type="SAM" id="MobiDB-lite"/>
    </source>
</evidence>
<evidence type="ECO:0000313" key="11">
    <source>
        <dbReference type="Proteomes" id="UP000232188"/>
    </source>
</evidence>
<protein>
    <submittedName>
        <fullName evidence="8">Sterol desaturase</fullName>
    </submittedName>
</protein>
<evidence type="ECO:0000313" key="9">
    <source>
        <dbReference type="EMBL" id="PJZ60993.1"/>
    </source>
</evidence>
<evidence type="ECO:0000256" key="6">
    <source>
        <dbReference type="SAM" id="Phobius"/>
    </source>
</evidence>
<dbReference type="InterPro" id="IPR006694">
    <property type="entry name" value="Fatty_acid_hydroxylase"/>
</dbReference>
<dbReference type="AlphaFoldDB" id="A0A2M9YKE9"/>
<dbReference type="RefSeq" id="WP_100787028.1">
    <property type="nucleotide sequence ID" value="NZ_NPDU01000043.1"/>
</dbReference>
<reference evidence="10 11" key="1">
    <citation type="submission" date="2017-07" db="EMBL/GenBank/DDBJ databases">
        <title>Leptospira spp. isolated from tropical soils.</title>
        <authorList>
            <person name="Thibeaux R."/>
            <person name="Iraola G."/>
            <person name="Ferres I."/>
            <person name="Bierque E."/>
            <person name="Girault D."/>
            <person name="Soupe-Gilbert M.-E."/>
            <person name="Picardeau M."/>
            <person name="Goarant C."/>
        </authorList>
    </citation>
    <scope>NUCLEOTIDE SEQUENCE [LARGE SCALE GENOMIC DNA]</scope>
    <source>
        <strain evidence="8 11">FH2-B-C1</strain>
        <strain evidence="9 10">FH2-B-D1</strain>
    </source>
</reference>
<keyword evidence="2 6" id="KW-0812">Transmembrane</keyword>
<dbReference type="Proteomes" id="UP000232188">
    <property type="component" value="Unassembled WGS sequence"/>
</dbReference>
<dbReference type="InterPro" id="IPR050307">
    <property type="entry name" value="Sterol_Desaturase_Related"/>
</dbReference>
<keyword evidence="10" id="KW-1185">Reference proteome</keyword>
<evidence type="ECO:0000259" key="7">
    <source>
        <dbReference type="Pfam" id="PF04116"/>
    </source>
</evidence>
<dbReference type="EMBL" id="NPDU01000043">
    <property type="protein sequence ID" value="PJZ60993.1"/>
    <property type="molecule type" value="Genomic_DNA"/>
</dbReference>
<feature type="region of interest" description="Disordered" evidence="5">
    <location>
        <begin position="257"/>
        <end position="279"/>
    </location>
</feature>
<dbReference type="GO" id="GO:0008610">
    <property type="term" value="P:lipid biosynthetic process"/>
    <property type="evidence" value="ECO:0007669"/>
    <property type="project" value="InterPro"/>
</dbReference>
<evidence type="ECO:0000313" key="10">
    <source>
        <dbReference type="Proteomes" id="UP000232149"/>
    </source>
</evidence>
<dbReference type="GO" id="GO:0016020">
    <property type="term" value="C:membrane"/>
    <property type="evidence" value="ECO:0007669"/>
    <property type="project" value="UniProtKB-SubCell"/>
</dbReference>
<feature type="domain" description="Fatty acid hydroxylase" evidence="7">
    <location>
        <begin position="108"/>
        <end position="242"/>
    </location>
</feature>
<keyword evidence="3 6" id="KW-1133">Transmembrane helix</keyword>
<sequence>MEELLSKVGYTGFFGIVWGTLFVRYVLFAGGAFLVVWVFFGKKLSHKLVQGKKPEPEKIRHEVKYSLITFFVFALSGVFTAWSQVNGYNLIYESVSDYGTAYLIFSVFALILLHDTYFYWTHRMMHHKLLFKSFHLVHHKSTNPSPWAAFSFHPLEAIVESGIIPLASVLFPLHQGAMLVFFVYMTSLNVLGHLSYELFPSWFLRSKFTNWHNTTTHHNMHHKYFNCNYSLYFNFWDKIMGTNHEKYKETFEEVASRTANSTEGEVRGQKGKTKQSVAA</sequence>
<comment type="caution">
    <text evidence="8">The sequence shown here is derived from an EMBL/GenBank/DDBJ whole genome shotgun (WGS) entry which is preliminary data.</text>
</comment>
<accession>A0A2M9YKE9</accession>
<dbReference type="GO" id="GO:0016491">
    <property type="term" value="F:oxidoreductase activity"/>
    <property type="evidence" value="ECO:0007669"/>
    <property type="project" value="InterPro"/>
</dbReference>